<protein>
    <recommendedName>
        <fullName evidence="7">GPS domain-containing protein</fullName>
    </recommendedName>
</protein>
<dbReference type="InterPro" id="IPR046338">
    <property type="entry name" value="GAIN_dom_sf"/>
</dbReference>
<evidence type="ECO:0000256" key="1">
    <source>
        <dbReference type="ARBA" id="ARBA00004370"/>
    </source>
</evidence>
<keyword evidence="4 5" id="KW-0472">Membrane</keyword>
<sequence length="398" mass="44517">MAFQSLFAVGTSLNKCENFFDDVIELTEEYIAARLVSVYGNTTNFGDTTALMELLGIIGSKSCSAPQQLFDDLLLLCTAPTTAVVQSFALDSLLQAIIERTNDEDKQIESIDDALDVNDCVQHTTLPTECKSRLAAIYEGDSLYYSQYIFTLQEFKEGKVRIDIPNATVIFPKNFDIQIKQDYRLTTGDPVIRFSCVGINMVRTDAILATDVPIDSAIVGMTAMVNVNGSAVTIDLGHKGEPARDIILRIYRQNERDNGEKRSERDRESEEKEIEKRVNLDDDCGEEISCAYYEGEGILSTTGCFTSDVTDEYVDCSCNHYSNFGLLFSESSSCADEWTVLRILSLVLLALCWLLIFTLIALIEFSQSFRIATGWETQAEKRIRAYGNANPNQNYIDQ</sequence>
<reference evidence="6" key="1">
    <citation type="submission" date="2021-01" db="EMBL/GenBank/DDBJ databases">
        <authorList>
            <person name="Corre E."/>
            <person name="Pelletier E."/>
            <person name="Niang G."/>
            <person name="Scheremetjew M."/>
            <person name="Finn R."/>
            <person name="Kale V."/>
            <person name="Holt S."/>
            <person name="Cochrane G."/>
            <person name="Meng A."/>
            <person name="Brown T."/>
            <person name="Cohen L."/>
        </authorList>
    </citation>
    <scope>NUCLEOTIDE SEQUENCE</scope>
    <source>
        <strain evidence="6">SoJaBio B1-5/56/2</strain>
    </source>
</reference>
<evidence type="ECO:0000256" key="4">
    <source>
        <dbReference type="ARBA" id="ARBA00023136"/>
    </source>
</evidence>
<feature type="transmembrane region" description="Helical" evidence="5">
    <location>
        <begin position="340"/>
        <end position="363"/>
    </location>
</feature>
<evidence type="ECO:0000256" key="5">
    <source>
        <dbReference type="SAM" id="Phobius"/>
    </source>
</evidence>
<evidence type="ECO:0000256" key="3">
    <source>
        <dbReference type="ARBA" id="ARBA00022989"/>
    </source>
</evidence>
<evidence type="ECO:0008006" key="7">
    <source>
        <dbReference type="Google" id="ProtNLM"/>
    </source>
</evidence>
<proteinExistence type="predicted"/>
<gene>
    <name evidence="6" type="ORF">NAES01612_LOCUS7101</name>
</gene>
<comment type="subcellular location">
    <subcellularLocation>
        <location evidence="1">Membrane</location>
    </subcellularLocation>
</comment>
<keyword evidence="3 5" id="KW-1133">Transmembrane helix</keyword>
<accession>A0A7S4NLT0</accession>
<dbReference type="AlphaFoldDB" id="A0A7S4NLT0"/>
<dbReference type="Pfam" id="PF01825">
    <property type="entry name" value="GPS"/>
    <property type="match status" value="1"/>
</dbReference>
<dbReference type="InterPro" id="IPR000203">
    <property type="entry name" value="GPS"/>
</dbReference>
<dbReference type="EMBL" id="HBKR01010663">
    <property type="protein sequence ID" value="CAE2295653.1"/>
    <property type="molecule type" value="Transcribed_RNA"/>
</dbReference>
<dbReference type="GO" id="GO:0016020">
    <property type="term" value="C:membrane"/>
    <property type="evidence" value="ECO:0007669"/>
    <property type="project" value="UniProtKB-SubCell"/>
</dbReference>
<dbReference type="Gene3D" id="2.60.220.50">
    <property type="match status" value="1"/>
</dbReference>
<name>A0A7S4NLT0_9EUKA</name>
<evidence type="ECO:0000256" key="2">
    <source>
        <dbReference type="ARBA" id="ARBA00022692"/>
    </source>
</evidence>
<evidence type="ECO:0000313" key="6">
    <source>
        <dbReference type="EMBL" id="CAE2295653.1"/>
    </source>
</evidence>
<organism evidence="6">
    <name type="scientific">Paramoeba aestuarina</name>
    <dbReference type="NCBI Taxonomy" id="180227"/>
    <lineage>
        <taxon>Eukaryota</taxon>
        <taxon>Amoebozoa</taxon>
        <taxon>Discosea</taxon>
        <taxon>Flabellinia</taxon>
        <taxon>Dactylopodida</taxon>
        <taxon>Paramoebidae</taxon>
        <taxon>Paramoeba</taxon>
    </lineage>
</organism>
<keyword evidence="2 5" id="KW-0812">Transmembrane</keyword>